<dbReference type="InterPro" id="IPR040115">
    <property type="entry name" value="Lnp"/>
</dbReference>
<feature type="domain" description="Lunapark zinc ribbon" evidence="5">
    <location>
        <begin position="310"/>
        <end position="359"/>
    </location>
</feature>
<comment type="function">
    <text evidence="2">Plays a role in determining ER morphology.</text>
</comment>
<name>A0A8W7PEV4_ANOCL</name>
<keyword evidence="2" id="KW-0479">Metal-binding</keyword>
<dbReference type="EnsemblMetazoa" id="ACOM030713-RA">
    <property type="protein sequence ID" value="ACOM030713-PA.1"/>
    <property type="gene ID" value="ACOM030713"/>
</dbReference>
<comment type="domain">
    <text evidence="2">The C4-type zinc finger motif is necessary both for its ER three-way tubular junction localization and formation.</text>
</comment>
<dbReference type="VEuPathDB" id="VectorBase:ACON2_041740"/>
<keyword evidence="2" id="KW-1133">Transmembrane helix</keyword>
<keyword evidence="2" id="KW-0812">Transmembrane</keyword>
<evidence type="ECO:0000256" key="4">
    <source>
        <dbReference type="SAM" id="MobiDB-lite"/>
    </source>
</evidence>
<protein>
    <recommendedName>
        <fullName evidence="2">Endoplasmic reticulum junction formation protein lunapark</fullName>
    </recommendedName>
</protein>
<dbReference type="GO" id="GO:1903373">
    <property type="term" value="P:positive regulation of endoplasmic reticulum tubular network organization"/>
    <property type="evidence" value="ECO:0007669"/>
    <property type="project" value="UniProtKB-UniRule"/>
</dbReference>
<organism evidence="6">
    <name type="scientific">Anopheles coluzzii</name>
    <name type="common">African malaria mosquito</name>
    <dbReference type="NCBI Taxonomy" id="1518534"/>
    <lineage>
        <taxon>Eukaryota</taxon>
        <taxon>Metazoa</taxon>
        <taxon>Ecdysozoa</taxon>
        <taxon>Arthropoda</taxon>
        <taxon>Hexapoda</taxon>
        <taxon>Insecta</taxon>
        <taxon>Pterygota</taxon>
        <taxon>Neoptera</taxon>
        <taxon>Endopterygota</taxon>
        <taxon>Diptera</taxon>
        <taxon>Nematocera</taxon>
        <taxon>Culicoidea</taxon>
        <taxon>Culicidae</taxon>
        <taxon>Anophelinae</taxon>
        <taxon>Anopheles</taxon>
    </lineage>
</organism>
<proteinExistence type="inferred from homology"/>
<evidence type="ECO:0000259" key="5">
    <source>
        <dbReference type="Pfam" id="PF10058"/>
    </source>
</evidence>
<dbReference type="GO" id="GO:0098826">
    <property type="term" value="C:endoplasmic reticulum tubular network membrane"/>
    <property type="evidence" value="ECO:0007669"/>
    <property type="project" value="UniProtKB-UniRule"/>
</dbReference>
<keyword evidence="3" id="KW-0175">Coiled coil</keyword>
<comment type="subcellular location">
    <subcellularLocation>
        <location evidence="2">Endoplasmic reticulum membrane</location>
        <topology evidence="2">Multi-pass membrane protein</topology>
    </subcellularLocation>
</comment>
<dbReference type="Proteomes" id="UP000075882">
    <property type="component" value="Unassembled WGS sequence"/>
</dbReference>
<comment type="similarity">
    <text evidence="1 2">Belongs to the lunapark family.</text>
</comment>
<feature type="compositionally biased region" description="Polar residues" evidence="4">
    <location>
        <begin position="462"/>
        <end position="471"/>
    </location>
</feature>
<evidence type="ECO:0000313" key="6">
    <source>
        <dbReference type="EnsemblMetazoa" id="ACOM030713-PA.1"/>
    </source>
</evidence>
<dbReference type="AlphaFoldDB" id="A0A8W7PEV4"/>
<evidence type="ECO:0000256" key="2">
    <source>
        <dbReference type="RuleBase" id="RU367073"/>
    </source>
</evidence>
<feature type="transmembrane region" description="Helical" evidence="2">
    <location>
        <begin position="134"/>
        <end position="154"/>
    </location>
</feature>
<dbReference type="PANTHER" id="PTHR22166:SF12">
    <property type="entry name" value="ENDOPLASMIC RETICULUM JUNCTION FORMATION PROTEIN LUNAPARK"/>
    <property type="match status" value="1"/>
</dbReference>
<reference evidence="6" key="1">
    <citation type="submission" date="2022-08" db="UniProtKB">
        <authorList>
            <consortium name="EnsemblMetazoa"/>
        </authorList>
    </citation>
    <scope>IDENTIFICATION</scope>
</reference>
<dbReference type="Pfam" id="PF10058">
    <property type="entry name" value="Zn_ribbon_10"/>
    <property type="match status" value="1"/>
</dbReference>
<sequence length="484" mass="54365">LPRPRSPAYLLHKAEKIKCAVQVVRAWHTGAAADCGWRISSGVKHLLLPAHFPHPTSSTTMGVILSRFRKEKSTFQKLEELEEKIKSLEAYTISTQDRRKRFVGRFLVTSIVLYIVGSLIFYFVFFPPTWNERIVYSVPLLICPILIFVLKRVLAWHYERKLRLNSNKLKDLRADKKKILENVMEKETYKVAVEILDKFGEKSHRIQTQAFAASLTPQRRPKPMPVGLPAAAPRMPTPAMPQRQISPPSVAVRPATPMTPQMRPSGPMHHTPQTAPGMMIRAPPMYGARGSMPYRRTPFPIINQNEKGVLEKMVDYLVGDGPTNRFAMICSECCMHNGMVLKEEYEYTAFRCAFCNALNPAKKQRPVAPRLPYEQEQLDRLSQKPDTSFESEAEEGDDRSSGSSQSGEPRSPGVGEEEPFEPEEQVKQEEMRNLATSETESSADAGEASGEKLLPTDGEPAESSTPDSTEVPSRPETVGSKKVD</sequence>
<feature type="coiled-coil region" evidence="3">
    <location>
        <begin position="71"/>
        <end position="98"/>
    </location>
</feature>
<evidence type="ECO:0000256" key="1">
    <source>
        <dbReference type="ARBA" id="ARBA00009940"/>
    </source>
</evidence>
<keyword evidence="2" id="KW-0863">Zinc-finger</keyword>
<keyword evidence="2" id="KW-0256">Endoplasmic reticulum</keyword>
<evidence type="ECO:0000256" key="3">
    <source>
        <dbReference type="SAM" id="Coils"/>
    </source>
</evidence>
<feature type="transmembrane region" description="Helical" evidence="2">
    <location>
        <begin position="106"/>
        <end position="128"/>
    </location>
</feature>
<dbReference type="GO" id="GO:0071788">
    <property type="term" value="P:endoplasmic reticulum tubular network maintenance"/>
    <property type="evidence" value="ECO:0007669"/>
    <property type="project" value="UniProtKB-UniRule"/>
</dbReference>
<dbReference type="GO" id="GO:0008270">
    <property type="term" value="F:zinc ion binding"/>
    <property type="evidence" value="ECO:0007669"/>
    <property type="project" value="UniProtKB-KW"/>
</dbReference>
<keyword evidence="2" id="KW-0862">Zinc</keyword>
<keyword evidence="2" id="KW-0472">Membrane</keyword>
<feature type="compositionally biased region" description="Low complexity" evidence="4">
    <location>
        <begin position="401"/>
        <end position="414"/>
    </location>
</feature>
<dbReference type="InterPro" id="IPR019273">
    <property type="entry name" value="Lunapark_Znf"/>
</dbReference>
<accession>A0A8W7PEV4</accession>
<dbReference type="PANTHER" id="PTHR22166">
    <property type="entry name" value="ENDOPLASMIC RETICULUM JUNCTION FORMATION PROTEIN LUNAPARK"/>
    <property type="match status" value="1"/>
</dbReference>
<feature type="region of interest" description="Disordered" evidence="4">
    <location>
        <begin position="376"/>
        <end position="484"/>
    </location>
</feature>